<dbReference type="EMBL" id="JALQCW010000069">
    <property type="protein sequence ID" value="MCK9800706.1"/>
    <property type="molecule type" value="Genomic_DNA"/>
</dbReference>
<dbReference type="RefSeq" id="WP_123335217.1">
    <property type="nucleotide sequence ID" value="NZ_JALQCW010000069.1"/>
</dbReference>
<evidence type="ECO:0000259" key="1">
    <source>
        <dbReference type="PROSITE" id="PS51819"/>
    </source>
</evidence>
<dbReference type="PANTHER" id="PTHR35006:SF1">
    <property type="entry name" value="BLL2941 PROTEIN"/>
    <property type="match status" value="1"/>
</dbReference>
<dbReference type="AlphaFoldDB" id="A0A9X2C808"/>
<feature type="domain" description="VOC" evidence="1">
    <location>
        <begin position="1"/>
        <end position="127"/>
    </location>
</feature>
<sequence length="130" mass="14262">MFSHVFIGVNDFDQALAFYQPLVTLLGLEAKFIDPQHPWAGWQSPGQARPLLVIGRPFDDQPACAGNGQMIALLAPDRTTVDRAHALALSLGGQCEGAPGLRPHYHANYYGTYFRDPEGNKLCLCCHDPL</sequence>
<name>A0A9X2C808_9PSED</name>
<dbReference type="Pfam" id="PF00903">
    <property type="entry name" value="Glyoxalase"/>
    <property type="match status" value="1"/>
</dbReference>
<dbReference type="SUPFAM" id="SSF54593">
    <property type="entry name" value="Glyoxalase/Bleomycin resistance protein/Dihydroxybiphenyl dioxygenase"/>
    <property type="match status" value="1"/>
</dbReference>
<dbReference type="Proteomes" id="UP001155059">
    <property type="component" value="Unassembled WGS sequence"/>
</dbReference>
<comment type="caution">
    <text evidence="2">The sequence shown here is derived from an EMBL/GenBank/DDBJ whole genome shotgun (WGS) entry which is preliminary data.</text>
</comment>
<proteinExistence type="predicted"/>
<evidence type="ECO:0000313" key="2">
    <source>
        <dbReference type="EMBL" id="MCK9800706.1"/>
    </source>
</evidence>
<dbReference type="PROSITE" id="PS51819">
    <property type="entry name" value="VOC"/>
    <property type="match status" value="1"/>
</dbReference>
<gene>
    <name evidence="2" type="ORF">M1B34_24235</name>
</gene>
<reference evidence="2 3" key="2">
    <citation type="journal article" date="2023" name="Plant Pathol.">
        <title>Dismantling and reorganizing Pseudomonas marginalis sensu#lato.</title>
        <authorList>
            <person name="Sawada H."/>
            <person name="Fujikawa T."/>
            <person name="Satou M."/>
        </authorList>
    </citation>
    <scope>NUCLEOTIDE SEQUENCE [LARGE SCALE GENOMIC DNA]</scope>
    <source>
        <strain evidence="2 3">MAFF 302030</strain>
    </source>
</reference>
<dbReference type="InterPro" id="IPR029068">
    <property type="entry name" value="Glyas_Bleomycin-R_OHBP_Dase"/>
</dbReference>
<evidence type="ECO:0000313" key="3">
    <source>
        <dbReference type="Proteomes" id="UP001155059"/>
    </source>
</evidence>
<protein>
    <submittedName>
        <fullName evidence="2">VOC family protein</fullName>
    </submittedName>
</protein>
<reference evidence="2 3" key="1">
    <citation type="journal article" date="2022" name="Int. J. Syst. Evol. Microbiol.">
        <title>Pseudomonas aegrilactucae sp. nov. and Pseudomonas morbosilactucae sp. nov., pathogens causing bacterial rot of lettuce in Japan.</title>
        <authorList>
            <person name="Sawada H."/>
            <person name="Fujikawa T."/>
            <person name="Satou M."/>
        </authorList>
    </citation>
    <scope>NUCLEOTIDE SEQUENCE [LARGE SCALE GENOMIC DNA]</scope>
    <source>
        <strain evidence="2 3">MAFF 302030</strain>
    </source>
</reference>
<dbReference type="InterPro" id="IPR004360">
    <property type="entry name" value="Glyas_Fos-R_dOase_dom"/>
</dbReference>
<accession>A0A9X2C808</accession>
<dbReference type="Gene3D" id="3.10.180.10">
    <property type="entry name" value="2,3-Dihydroxybiphenyl 1,2-Dioxygenase, domain 1"/>
    <property type="match status" value="1"/>
</dbReference>
<organism evidence="2 3">
    <name type="scientific">Pseudomonas morbosilactucae</name>
    <dbReference type="NCBI Taxonomy" id="2938197"/>
    <lineage>
        <taxon>Bacteria</taxon>
        <taxon>Pseudomonadati</taxon>
        <taxon>Pseudomonadota</taxon>
        <taxon>Gammaproteobacteria</taxon>
        <taxon>Pseudomonadales</taxon>
        <taxon>Pseudomonadaceae</taxon>
        <taxon>Pseudomonas</taxon>
    </lineage>
</organism>
<dbReference type="InterPro" id="IPR037523">
    <property type="entry name" value="VOC_core"/>
</dbReference>
<dbReference type="CDD" id="cd07262">
    <property type="entry name" value="VOC_like"/>
    <property type="match status" value="1"/>
</dbReference>
<dbReference type="PANTHER" id="PTHR35006">
    <property type="entry name" value="GLYOXALASE FAMILY PROTEIN (AFU_ORTHOLOGUE AFUA_5G14830)"/>
    <property type="match status" value="1"/>
</dbReference>